<proteinExistence type="predicted"/>
<dbReference type="EMBL" id="FPBA01000013">
    <property type="protein sequence ID" value="SFT85254.1"/>
    <property type="molecule type" value="Genomic_DNA"/>
</dbReference>
<name>A0A1I7BDL4_9ACTN</name>
<evidence type="ECO:0000259" key="4">
    <source>
        <dbReference type="PROSITE" id="PS51186"/>
    </source>
</evidence>
<feature type="region of interest" description="Disordered" evidence="3">
    <location>
        <begin position="138"/>
        <end position="177"/>
    </location>
</feature>
<dbReference type="AlphaFoldDB" id="A0A1I7BDL4"/>
<dbReference type="PROSITE" id="PS51186">
    <property type="entry name" value="GNAT"/>
    <property type="match status" value="1"/>
</dbReference>
<keyword evidence="1 5" id="KW-0808">Transferase</keyword>
<evidence type="ECO:0000256" key="2">
    <source>
        <dbReference type="ARBA" id="ARBA00023315"/>
    </source>
</evidence>
<keyword evidence="2" id="KW-0012">Acyltransferase</keyword>
<reference evidence="6" key="1">
    <citation type="submission" date="2016-10" db="EMBL/GenBank/DDBJ databases">
        <authorList>
            <person name="Varghese N."/>
            <person name="Submissions S."/>
        </authorList>
    </citation>
    <scope>NUCLEOTIDE SEQUENCE [LARGE SCALE GENOMIC DNA]</scope>
    <source>
        <strain evidence="6">DSM 46136</strain>
    </source>
</reference>
<dbReference type="InterPro" id="IPR016181">
    <property type="entry name" value="Acyl_CoA_acyltransferase"/>
</dbReference>
<feature type="compositionally biased region" description="Basic residues" evidence="3">
    <location>
        <begin position="166"/>
        <end position="177"/>
    </location>
</feature>
<dbReference type="SUPFAM" id="SSF55729">
    <property type="entry name" value="Acyl-CoA N-acyltransferases (Nat)"/>
    <property type="match status" value="1"/>
</dbReference>
<dbReference type="Gene3D" id="3.40.630.30">
    <property type="match status" value="1"/>
</dbReference>
<protein>
    <submittedName>
        <fullName evidence="5">Acetyltransferase (GNAT) family protein</fullName>
    </submittedName>
</protein>
<feature type="compositionally biased region" description="Basic residues" evidence="3">
    <location>
        <begin position="150"/>
        <end position="159"/>
    </location>
</feature>
<evidence type="ECO:0000313" key="6">
    <source>
        <dbReference type="Proteomes" id="UP000199546"/>
    </source>
</evidence>
<keyword evidence="6" id="KW-1185">Reference proteome</keyword>
<evidence type="ECO:0000256" key="1">
    <source>
        <dbReference type="ARBA" id="ARBA00022679"/>
    </source>
</evidence>
<dbReference type="Proteomes" id="UP000199546">
    <property type="component" value="Unassembled WGS sequence"/>
</dbReference>
<evidence type="ECO:0000313" key="5">
    <source>
        <dbReference type="EMBL" id="SFT85254.1"/>
    </source>
</evidence>
<dbReference type="STRING" id="1296565.SAMN05660657_03519"/>
<feature type="domain" description="N-acetyltransferase" evidence="4">
    <location>
        <begin position="4"/>
        <end position="161"/>
    </location>
</feature>
<dbReference type="InterPro" id="IPR050832">
    <property type="entry name" value="Bact_Acetyltransf"/>
</dbReference>
<dbReference type="GO" id="GO:0016747">
    <property type="term" value="F:acyltransferase activity, transferring groups other than amino-acyl groups"/>
    <property type="evidence" value="ECO:0007669"/>
    <property type="project" value="InterPro"/>
</dbReference>
<dbReference type="Pfam" id="PF00583">
    <property type="entry name" value="Acetyltransf_1"/>
    <property type="match status" value="1"/>
</dbReference>
<sequence length="177" mass="19369">MIEVDVEDPRHPDARSCIAQYVAELDARFSGGFDPARSLPAADDELVLPAGLLLVARLHARPVGCAALKLHGQQPAEVKRMWVARAARGLGLGRRLLDAIEDRARTVGVPALRLETNRALGEAIGLYRSAGYREVAASIPNPSPITGSRRTSHPPHPRTARPEPHPRRRCRPAARRR</sequence>
<organism evidence="5 6">
    <name type="scientific">Geodermatophilus amargosae</name>
    <dbReference type="NCBI Taxonomy" id="1296565"/>
    <lineage>
        <taxon>Bacteria</taxon>
        <taxon>Bacillati</taxon>
        <taxon>Actinomycetota</taxon>
        <taxon>Actinomycetes</taxon>
        <taxon>Geodermatophilales</taxon>
        <taxon>Geodermatophilaceae</taxon>
        <taxon>Geodermatophilus</taxon>
    </lineage>
</organism>
<dbReference type="PANTHER" id="PTHR43877:SF2">
    <property type="entry name" value="AMINOALKYLPHOSPHONATE N-ACETYLTRANSFERASE-RELATED"/>
    <property type="match status" value="1"/>
</dbReference>
<dbReference type="InterPro" id="IPR000182">
    <property type="entry name" value="GNAT_dom"/>
</dbReference>
<dbReference type="PANTHER" id="PTHR43877">
    <property type="entry name" value="AMINOALKYLPHOSPHONATE N-ACETYLTRANSFERASE-RELATED-RELATED"/>
    <property type="match status" value="1"/>
</dbReference>
<accession>A0A1I7BDL4</accession>
<gene>
    <name evidence="5" type="ORF">SAMN05660657_03519</name>
</gene>
<dbReference type="RefSeq" id="WP_217644778.1">
    <property type="nucleotide sequence ID" value="NZ_FPBA01000013.1"/>
</dbReference>
<evidence type="ECO:0000256" key="3">
    <source>
        <dbReference type="SAM" id="MobiDB-lite"/>
    </source>
</evidence>